<organism evidence="3 4">
    <name type="scientific">Acropora cervicornis</name>
    <name type="common">Staghorn coral</name>
    <dbReference type="NCBI Taxonomy" id="6130"/>
    <lineage>
        <taxon>Eukaryota</taxon>
        <taxon>Metazoa</taxon>
        <taxon>Cnidaria</taxon>
        <taxon>Anthozoa</taxon>
        <taxon>Hexacorallia</taxon>
        <taxon>Scleractinia</taxon>
        <taxon>Astrocoeniina</taxon>
        <taxon>Acroporidae</taxon>
        <taxon>Acropora</taxon>
    </lineage>
</organism>
<keyword evidence="4" id="KW-1185">Reference proteome</keyword>
<evidence type="ECO:0000259" key="2">
    <source>
        <dbReference type="PROSITE" id="PS50158"/>
    </source>
</evidence>
<keyword evidence="1" id="KW-0862">Zinc</keyword>
<name>A0AAD9Q742_ACRCE</name>
<dbReference type="Pfam" id="PF00098">
    <property type="entry name" value="zf-CCHC"/>
    <property type="match status" value="1"/>
</dbReference>
<dbReference type="AlphaFoldDB" id="A0AAD9Q742"/>
<keyword evidence="1" id="KW-0863">Zinc-finger</keyword>
<protein>
    <recommendedName>
        <fullName evidence="2">CCHC-type domain-containing protein</fullName>
    </recommendedName>
</protein>
<dbReference type="Gene3D" id="3.10.10.10">
    <property type="entry name" value="HIV Type 1 Reverse Transcriptase, subunit A, domain 1"/>
    <property type="match status" value="1"/>
</dbReference>
<dbReference type="SMART" id="SM00343">
    <property type="entry name" value="ZnF_C2HC"/>
    <property type="match status" value="1"/>
</dbReference>
<proteinExistence type="predicted"/>
<gene>
    <name evidence="3" type="ORF">P5673_022200</name>
</gene>
<evidence type="ECO:0000313" key="4">
    <source>
        <dbReference type="Proteomes" id="UP001249851"/>
    </source>
</evidence>
<dbReference type="Proteomes" id="UP001249851">
    <property type="component" value="Unassembled WGS sequence"/>
</dbReference>
<dbReference type="EMBL" id="JARQWQ010000059">
    <property type="protein sequence ID" value="KAK2555926.1"/>
    <property type="molecule type" value="Genomic_DNA"/>
</dbReference>
<dbReference type="PANTHER" id="PTHR37984">
    <property type="entry name" value="PROTEIN CBG26694"/>
    <property type="match status" value="1"/>
</dbReference>
<sequence>MSVYTILPPPPMNVKDDVSTNWKLFRQAWGYYVTATELNKKSKEVQAGALCSVMGLECVKVMNSLTTLSAEDKRDPGKILTALGNHFMLQKHLLFERVKFGFANQTEHETIDQYVVRLRQLAESCEFEGLCESLIRDRLIIGTRDSATRDRLLRERPVPGLTRCIEALRASELSRTHQEQLKDAQSKHDKTSAKQCRFCGTNHPYDRAKCPASGKTCFKCGKQGHFAAKCQEKNWVSSGPANKVHHTSATPGYAEGGESACESVSDSDESIFVTERVGVVSSNMAKSFFMVPLTFHTEYSPVITTQLDTGAICSAMSYTDLLNILQIGEVELDPPGGKIRLYDGRVVEPLGSYTFTVSLNSGSQCNISFDILEKAPWPIVDGNTCIKQGWISLGSDQFLHSLISEKYEPLSFDKLMRDFEDVFTGLGCLPGEYHIEIDPNIRPVQHTPRRVPVPLKTKLKEKIGEMEKEGIIIQETKPTNWISSLVAVQKPRKLRVCIDPRD</sequence>
<dbReference type="PANTHER" id="PTHR37984:SF8">
    <property type="entry name" value="CCHC-TYPE DOMAIN-CONTAINING PROTEIN"/>
    <property type="match status" value="1"/>
</dbReference>
<reference evidence="3" key="1">
    <citation type="journal article" date="2023" name="G3 (Bethesda)">
        <title>Whole genome assembly and annotation of the endangered Caribbean coral Acropora cervicornis.</title>
        <authorList>
            <person name="Selwyn J.D."/>
            <person name="Vollmer S.V."/>
        </authorList>
    </citation>
    <scope>NUCLEOTIDE SEQUENCE</scope>
    <source>
        <strain evidence="3">K2</strain>
    </source>
</reference>
<reference evidence="3" key="2">
    <citation type="journal article" date="2023" name="Science">
        <title>Genomic signatures of disease resistance in endangered staghorn corals.</title>
        <authorList>
            <person name="Vollmer S.V."/>
            <person name="Selwyn J.D."/>
            <person name="Despard B.A."/>
            <person name="Roesel C.L."/>
        </authorList>
    </citation>
    <scope>NUCLEOTIDE SEQUENCE</scope>
    <source>
        <strain evidence="3">K2</strain>
    </source>
</reference>
<dbReference type="InterPro" id="IPR001878">
    <property type="entry name" value="Znf_CCHC"/>
</dbReference>
<comment type="caution">
    <text evidence="3">The sequence shown here is derived from an EMBL/GenBank/DDBJ whole genome shotgun (WGS) entry which is preliminary data.</text>
</comment>
<evidence type="ECO:0000313" key="3">
    <source>
        <dbReference type="EMBL" id="KAK2555926.1"/>
    </source>
</evidence>
<feature type="domain" description="CCHC-type" evidence="2">
    <location>
        <begin position="217"/>
        <end position="232"/>
    </location>
</feature>
<dbReference type="PROSITE" id="PS50158">
    <property type="entry name" value="ZF_CCHC"/>
    <property type="match status" value="1"/>
</dbReference>
<dbReference type="Gene3D" id="4.10.60.10">
    <property type="entry name" value="Zinc finger, CCHC-type"/>
    <property type="match status" value="1"/>
</dbReference>
<accession>A0AAD9Q742</accession>
<dbReference type="InterPro" id="IPR043502">
    <property type="entry name" value="DNA/RNA_pol_sf"/>
</dbReference>
<evidence type="ECO:0000256" key="1">
    <source>
        <dbReference type="PROSITE-ProRule" id="PRU00047"/>
    </source>
</evidence>
<keyword evidence="1" id="KW-0479">Metal-binding</keyword>
<dbReference type="GO" id="GO:0003676">
    <property type="term" value="F:nucleic acid binding"/>
    <property type="evidence" value="ECO:0007669"/>
    <property type="project" value="InterPro"/>
</dbReference>
<dbReference type="SUPFAM" id="SSF56672">
    <property type="entry name" value="DNA/RNA polymerases"/>
    <property type="match status" value="1"/>
</dbReference>
<dbReference type="InterPro" id="IPR050951">
    <property type="entry name" value="Retrovirus_Pol_polyprotein"/>
</dbReference>
<dbReference type="GO" id="GO:0008270">
    <property type="term" value="F:zinc ion binding"/>
    <property type="evidence" value="ECO:0007669"/>
    <property type="project" value="UniProtKB-KW"/>
</dbReference>